<protein>
    <recommendedName>
        <fullName evidence="3">Deubiquitinating enzyme MINDY-3/4 conserved domain-containing protein</fullName>
    </recommendedName>
</protein>
<dbReference type="SMART" id="SM01174">
    <property type="entry name" value="DUF4205"/>
    <property type="match status" value="1"/>
</dbReference>
<reference evidence="5" key="1">
    <citation type="journal article" date="2006" name="PLoS Biol.">
        <title>Macronuclear genome sequence of the ciliate Tetrahymena thermophila, a model eukaryote.</title>
        <authorList>
            <person name="Eisen J.A."/>
            <person name="Coyne R.S."/>
            <person name="Wu M."/>
            <person name="Wu D."/>
            <person name="Thiagarajan M."/>
            <person name="Wortman J.R."/>
            <person name="Badger J.H."/>
            <person name="Ren Q."/>
            <person name="Amedeo P."/>
            <person name="Jones K.M."/>
            <person name="Tallon L.J."/>
            <person name="Delcher A.L."/>
            <person name="Salzberg S.L."/>
            <person name="Silva J.C."/>
            <person name="Haas B.J."/>
            <person name="Majoros W.H."/>
            <person name="Farzad M."/>
            <person name="Carlton J.M."/>
            <person name="Smith R.K. Jr."/>
            <person name="Garg J."/>
            <person name="Pearlman R.E."/>
            <person name="Karrer K.M."/>
            <person name="Sun L."/>
            <person name="Manning G."/>
            <person name="Elde N.C."/>
            <person name="Turkewitz A.P."/>
            <person name="Asai D.J."/>
            <person name="Wilkes D.E."/>
            <person name="Wang Y."/>
            <person name="Cai H."/>
            <person name="Collins K."/>
            <person name="Stewart B.A."/>
            <person name="Lee S.R."/>
            <person name="Wilamowska K."/>
            <person name="Weinberg Z."/>
            <person name="Ruzzo W.L."/>
            <person name="Wloga D."/>
            <person name="Gaertig J."/>
            <person name="Frankel J."/>
            <person name="Tsao C.-C."/>
            <person name="Gorovsky M.A."/>
            <person name="Keeling P.J."/>
            <person name="Waller R.F."/>
            <person name="Patron N.J."/>
            <person name="Cherry J.M."/>
            <person name="Stover N.A."/>
            <person name="Krieger C.J."/>
            <person name="del Toro C."/>
            <person name="Ryder H.F."/>
            <person name="Williamson S.C."/>
            <person name="Barbeau R.A."/>
            <person name="Hamilton E.P."/>
            <person name="Orias E."/>
        </authorList>
    </citation>
    <scope>NUCLEOTIDE SEQUENCE [LARGE SCALE GENOMIC DNA]</scope>
    <source>
        <strain evidence="5">SB210</strain>
    </source>
</reference>
<name>I7M0D4_TETTS</name>
<sequence length="683" mass="78452">MGCGVSKERETNSQQKASEPVVVQEKAQNLEDHIEKDQVVKLNNSQDLEDYKKNPVSVKNQKGNQRNKIVRNSQQRGIYNKNDYSGIDDIEEVSLNDNLYQVKQTEQANKKGLAINNQNDTDIEKTQTQNDIAEKQLNGFYLGNGYNIRRQHSNSKNKSNERSFSSESKNDLNHLHVSLDTTLQIKKMNANQSNSNYLNIQDQSQTNEKKTFNLFQKKQNNQNILERNTGGIEDLTVHILDEQNNKYDKNTSATFDLDTNDNHDIDSFFAINEVKPPLQKANSYLQFSLGTAPVLGYIFYSPDIDFTKENKQRQFSKDGIFNLNESKKAQPIDKQTADCVRNLLFGNSQKQYLPKSWSQGFILNEQDIFGLVQREGGPCGVIAVVQAYYIKYILLQSKIDESLMKKRNVQENCLLAALAEIIYKCRIILSKNNYQVKFVIAKQQNTSTFKSCDIGDCQVINLYVSKFEDLFNQLRELKEELIGNYNNGIINFLYSVLITKGVDNIVNSMDVKYNSLIGNHGHATQELVNLLITGESTSNCFDGVKELGQMKLFGIKKRQQIGFLSALECDSLIEVGKNYKEPYLPIWVICKENHYTILFAKDSRIIHNSLWDKFDLIFYDQLSEKGSFYYKITIEKDNMLRNNRFTRNSNDILEIISKSTQNILNVKWGSDILISWPSNNVLF</sequence>
<dbReference type="AlphaFoldDB" id="I7M0D4"/>
<feature type="domain" description="Deubiquitinating enzyme MINDY-3/4 conserved" evidence="3">
    <location>
        <begin position="341"/>
        <end position="670"/>
    </location>
</feature>
<dbReference type="KEGG" id="tet:TTHERM_00058740"/>
<keyword evidence="5" id="KW-1185">Reference proteome</keyword>
<gene>
    <name evidence="4" type="ORF">TTHERM_00058740</name>
</gene>
<feature type="compositionally biased region" description="Polar residues" evidence="2">
    <location>
        <begin position="156"/>
        <end position="167"/>
    </location>
</feature>
<dbReference type="GO" id="GO:0006508">
    <property type="term" value="P:proteolysis"/>
    <property type="evidence" value="ECO:0007669"/>
    <property type="project" value="UniProtKB-KW"/>
</dbReference>
<dbReference type="InterPro" id="IPR025257">
    <property type="entry name" value="MINDY-3/4_CD"/>
</dbReference>
<evidence type="ECO:0000256" key="2">
    <source>
        <dbReference type="SAM" id="MobiDB-lite"/>
    </source>
</evidence>
<dbReference type="PANTHER" id="PTHR12473">
    <property type="entry name" value="UBIQUITIN CARBOXYL-TERMINAL HYDROLASE MINDY-4-RELATED"/>
    <property type="match status" value="1"/>
</dbReference>
<evidence type="ECO:0000313" key="5">
    <source>
        <dbReference type="Proteomes" id="UP000009168"/>
    </source>
</evidence>
<dbReference type="PANTHER" id="PTHR12473:SF8">
    <property type="entry name" value="UBIQUITIN CARBOXYL-TERMINAL HYDROLASE MINDY-4-RELATED"/>
    <property type="match status" value="1"/>
</dbReference>
<dbReference type="Proteomes" id="UP000009168">
    <property type="component" value="Unassembled WGS sequence"/>
</dbReference>
<dbReference type="EMBL" id="GG662853">
    <property type="protein sequence ID" value="EAR87362.1"/>
    <property type="molecule type" value="Genomic_DNA"/>
</dbReference>
<evidence type="ECO:0000313" key="4">
    <source>
        <dbReference type="EMBL" id="EAR87362.1"/>
    </source>
</evidence>
<dbReference type="GeneID" id="7829559"/>
<dbReference type="HOGENOM" id="CLU_403104_0_0_1"/>
<organism evidence="4 5">
    <name type="scientific">Tetrahymena thermophila (strain SB210)</name>
    <dbReference type="NCBI Taxonomy" id="312017"/>
    <lineage>
        <taxon>Eukaryota</taxon>
        <taxon>Sar</taxon>
        <taxon>Alveolata</taxon>
        <taxon>Ciliophora</taxon>
        <taxon>Intramacronucleata</taxon>
        <taxon>Oligohymenophorea</taxon>
        <taxon>Hymenostomatida</taxon>
        <taxon>Tetrahymenina</taxon>
        <taxon>Tetrahymenidae</taxon>
        <taxon>Tetrahymena</taxon>
    </lineage>
</organism>
<evidence type="ECO:0000256" key="1">
    <source>
        <dbReference type="ARBA" id="ARBA00011074"/>
    </source>
</evidence>
<dbReference type="RefSeq" id="XP_001007607.1">
    <property type="nucleotide sequence ID" value="XM_001007607.1"/>
</dbReference>
<dbReference type="OrthoDB" id="10263628at2759"/>
<feature type="region of interest" description="Disordered" evidence="2">
    <location>
        <begin position="1"/>
        <end position="23"/>
    </location>
</feature>
<dbReference type="eggNOG" id="KOG2871">
    <property type="taxonomic scope" value="Eukaryota"/>
</dbReference>
<evidence type="ECO:0000259" key="3">
    <source>
        <dbReference type="SMART" id="SM01174"/>
    </source>
</evidence>
<comment type="similarity">
    <text evidence="1">Belongs to the MINDY deubiquitinase family. FAM188 subfamily.</text>
</comment>
<dbReference type="Pfam" id="PF13898">
    <property type="entry name" value="MINDY-3_4_CD"/>
    <property type="match status" value="1"/>
</dbReference>
<proteinExistence type="inferred from homology"/>
<dbReference type="InParanoid" id="I7M0D4"/>
<feature type="compositionally biased region" description="Basic and acidic residues" evidence="2">
    <location>
        <begin position="1"/>
        <end position="11"/>
    </location>
</feature>
<dbReference type="GO" id="GO:0071108">
    <property type="term" value="P:protein K48-linked deubiquitination"/>
    <property type="evidence" value="ECO:0007669"/>
    <property type="project" value="InterPro"/>
</dbReference>
<feature type="region of interest" description="Disordered" evidence="2">
    <location>
        <begin position="145"/>
        <end position="171"/>
    </location>
</feature>
<accession>I7M0D4</accession>
<dbReference type="GO" id="GO:1990380">
    <property type="term" value="F:K48-linked deubiquitinase activity"/>
    <property type="evidence" value="ECO:0007669"/>
    <property type="project" value="InterPro"/>
</dbReference>
<dbReference type="InterPro" id="IPR039785">
    <property type="entry name" value="MINY3/4"/>
</dbReference>
<dbReference type="GO" id="GO:0004843">
    <property type="term" value="F:cysteine-type deubiquitinase activity"/>
    <property type="evidence" value="ECO:0007669"/>
    <property type="project" value="UniProtKB-EC"/>
</dbReference>